<gene>
    <name evidence="1" type="ORF">LA521A_05840</name>
</gene>
<proteinExistence type="predicted"/>
<accession>A0ABM8D9Y7</accession>
<dbReference type="EMBL" id="AP027041">
    <property type="protein sequence ID" value="BDU15383.1"/>
    <property type="molecule type" value="Genomic_DNA"/>
</dbReference>
<sequence>MAVTITLTNASTIALLELYRQYVGDVDLACGSTSELAEGLVIASLDEHNRFRQWRRQNPAEVQAA</sequence>
<protein>
    <submittedName>
        <fullName evidence="1">Uncharacterized protein</fullName>
    </submittedName>
</protein>
<dbReference type="RefSeq" id="WP_281780890.1">
    <property type="nucleotide sequence ID" value="NZ_AP027041.1"/>
</dbReference>
<keyword evidence="2" id="KW-1185">Reference proteome</keyword>
<name>A0ABM8D9Y7_9GAMM</name>
<organism evidence="1 2">
    <name type="scientific">Lysobacter auxotrophicus</name>
    <dbReference type="NCBI Taxonomy" id="2992573"/>
    <lineage>
        <taxon>Bacteria</taxon>
        <taxon>Pseudomonadati</taxon>
        <taxon>Pseudomonadota</taxon>
        <taxon>Gammaproteobacteria</taxon>
        <taxon>Lysobacterales</taxon>
        <taxon>Lysobacteraceae</taxon>
        <taxon>Lysobacter</taxon>
    </lineage>
</organism>
<evidence type="ECO:0000313" key="1">
    <source>
        <dbReference type="EMBL" id="BDU15383.1"/>
    </source>
</evidence>
<reference evidence="1 2" key="1">
    <citation type="journal article" date="2023" name="Int. J. Syst. Evol. Microbiol.">
        <title>Physiological and genomic analyses of cobalamin (vitamin B12)-auxotrophy of Lysobacter auxotrophicus sp. nov., a methionine-auxotrophic chitinolytic bacterium isolated from chitin-treated soil.</title>
        <authorList>
            <person name="Saito A."/>
            <person name="Dohra H."/>
            <person name="Hamada M."/>
            <person name="Moriuchi R."/>
            <person name="Kotsuchibashi Y."/>
            <person name="Mori K."/>
        </authorList>
    </citation>
    <scope>NUCLEOTIDE SEQUENCE [LARGE SCALE GENOMIC DNA]</scope>
    <source>
        <strain evidence="1 2">5-21a</strain>
    </source>
</reference>
<dbReference type="Proteomes" id="UP001317822">
    <property type="component" value="Chromosome"/>
</dbReference>
<evidence type="ECO:0000313" key="2">
    <source>
        <dbReference type="Proteomes" id="UP001317822"/>
    </source>
</evidence>